<feature type="transmembrane region" description="Helical" evidence="1">
    <location>
        <begin position="77"/>
        <end position="99"/>
    </location>
</feature>
<protein>
    <submittedName>
        <fullName evidence="2">Uncharacterized protein</fullName>
    </submittedName>
</protein>
<keyword evidence="1" id="KW-0812">Transmembrane</keyword>
<reference evidence="2" key="1">
    <citation type="submission" date="2016-10" db="EMBL/GenBank/DDBJ databases">
        <title>Sequence of Gallionella enrichment culture.</title>
        <authorList>
            <person name="Poehlein A."/>
            <person name="Muehling M."/>
            <person name="Daniel R."/>
        </authorList>
    </citation>
    <scope>NUCLEOTIDE SEQUENCE</scope>
</reference>
<gene>
    <name evidence="2" type="ORF">GALL_54770</name>
</gene>
<organism evidence="2">
    <name type="scientific">mine drainage metagenome</name>
    <dbReference type="NCBI Taxonomy" id="410659"/>
    <lineage>
        <taxon>unclassified sequences</taxon>
        <taxon>metagenomes</taxon>
        <taxon>ecological metagenomes</taxon>
    </lineage>
</organism>
<comment type="caution">
    <text evidence="2">The sequence shown here is derived from an EMBL/GenBank/DDBJ whole genome shotgun (WGS) entry which is preliminary data.</text>
</comment>
<dbReference type="AlphaFoldDB" id="A0A1J5T9Y0"/>
<accession>A0A1J5T9Y0</accession>
<name>A0A1J5T9Y0_9ZZZZ</name>
<feature type="transmembrane region" description="Helical" evidence="1">
    <location>
        <begin position="111"/>
        <end position="135"/>
    </location>
</feature>
<keyword evidence="1" id="KW-0472">Membrane</keyword>
<keyword evidence="1" id="KW-1133">Transmembrane helix</keyword>
<evidence type="ECO:0000256" key="1">
    <source>
        <dbReference type="SAM" id="Phobius"/>
    </source>
</evidence>
<proteinExistence type="predicted"/>
<sequence length="178" mass="21171">MQFVLNLGASILYLQFVIHNIWVYQLNCFLSFLLLVIFFRKINPFWKKFDKKNILSGLFMLLLAVVIFSENRNAFNSISYTIVSIAITFLCLNYYWFLVKETPLVSIYKNEFFFFVTGLLIYYSSNILVFASYRILTLDHLQTMSFWLLWKFHNFMLAVMCIFILKGFTCVTLPKTRS</sequence>
<feature type="transmembrane region" description="Helical" evidence="1">
    <location>
        <begin position="155"/>
        <end position="173"/>
    </location>
</feature>
<evidence type="ECO:0000313" key="2">
    <source>
        <dbReference type="EMBL" id="OIR13093.1"/>
    </source>
</evidence>
<dbReference type="EMBL" id="MLJW01000015">
    <property type="protein sequence ID" value="OIR13093.1"/>
    <property type="molecule type" value="Genomic_DNA"/>
</dbReference>
<feature type="transmembrane region" description="Helical" evidence="1">
    <location>
        <begin position="22"/>
        <end position="42"/>
    </location>
</feature>
<feature type="transmembrane region" description="Helical" evidence="1">
    <location>
        <begin position="54"/>
        <end position="71"/>
    </location>
</feature>